<dbReference type="PANTHER" id="PTHR11036:SF145">
    <property type="entry name" value="SEMAPHORIN-4A ISOFORM X1-RELATED"/>
    <property type="match status" value="1"/>
</dbReference>
<evidence type="ECO:0000256" key="2">
    <source>
        <dbReference type="PROSITE-ProRule" id="PRU00352"/>
    </source>
</evidence>
<evidence type="ECO:0000259" key="3">
    <source>
        <dbReference type="PROSITE" id="PS51004"/>
    </source>
</evidence>
<dbReference type="Proteomes" id="UP001434883">
    <property type="component" value="Unassembled WGS sequence"/>
</dbReference>
<name>A0ABV0S900_9TELE</name>
<feature type="domain" description="Sema" evidence="3">
    <location>
        <begin position="1"/>
        <end position="133"/>
    </location>
</feature>
<accession>A0ABV0S900</accession>
<evidence type="ECO:0000313" key="4">
    <source>
        <dbReference type="EMBL" id="MEQ2216680.1"/>
    </source>
</evidence>
<proteinExistence type="predicted"/>
<sequence length="133" mass="15196">MSSTDIMVVIYFAFKNCFLQPRAVNSGRSAVCSFSLTEIKSVFSGNYKVLNRDRLQWSARVQDKVANPGEVKLFTLIIETNHNHKFLLFEIRKLTRGLTLVSAEHTYSHLTVQRVQAANKRLYTVLFLLTGEP</sequence>
<dbReference type="SUPFAM" id="SSF101912">
    <property type="entry name" value="Sema domain"/>
    <property type="match status" value="1"/>
</dbReference>
<protein>
    <recommendedName>
        <fullName evidence="3">Sema domain-containing protein</fullName>
    </recommendedName>
</protein>
<keyword evidence="5" id="KW-1185">Reference proteome</keyword>
<dbReference type="Pfam" id="PF01403">
    <property type="entry name" value="Sema"/>
    <property type="match status" value="1"/>
</dbReference>
<evidence type="ECO:0000313" key="5">
    <source>
        <dbReference type="Proteomes" id="UP001434883"/>
    </source>
</evidence>
<dbReference type="InterPro" id="IPR036352">
    <property type="entry name" value="Semap_dom_sf"/>
</dbReference>
<reference evidence="4 5" key="1">
    <citation type="submission" date="2021-06" db="EMBL/GenBank/DDBJ databases">
        <authorList>
            <person name="Palmer J.M."/>
        </authorList>
    </citation>
    <scope>NUCLEOTIDE SEQUENCE [LARGE SCALE GENOMIC DNA]</scope>
    <source>
        <strain evidence="4 5">XC_2019</strain>
        <tissue evidence="4">Muscle</tissue>
    </source>
</reference>
<dbReference type="EMBL" id="JAHRIN010071582">
    <property type="protein sequence ID" value="MEQ2216680.1"/>
    <property type="molecule type" value="Genomic_DNA"/>
</dbReference>
<gene>
    <name evidence="4" type="ORF">XENOCAPTIV_020262</name>
</gene>
<dbReference type="Gene3D" id="2.130.10.10">
    <property type="entry name" value="YVTN repeat-like/Quinoprotein amine dehydrogenase"/>
    <property type="match status" value="1"/>
</dbReference>
<evidence type="ECO:0000256" key="1">
    <source>
        <dbReference type="ARBA" id="ARBA00023180"/>
    </source>
</evidence>
<dbReference type="PROSITE" id="PS51004">
    <property type="entry name" value="SEMA"/>
    <property type="match status" value="1"/>
</dbReference>
<dbReference type="InterPro" id="IPR001627">
    <property type="entry name" value="Semap_dom"/>
</dbReference>
<comment type="caution">
    <text evidence="4">The sequence shown here is derived from an EMBL/GenBank/DDBJ whole genome shotgun (WGS) entry which is preliminary data.</text>
</comment>
<dbReference type="PANTHER" id="PTHR11036">
    <property type="entry name" value="SEMAPHORIN"/>
    <property type="match status" value="1"/>
</dbReference>
<dbReference type="InterPro" id="IPR015943">
    <property type="entry name" value="WD40/YVTN_repeat-like_dom_sf"/>
</dbReference>
<dbReference type="InterPro" id="IPR027231">
    <property type="entry name" value="Semaphorin"/>
</dbReference>
<comment type="caution">
    <text evidence="2">Lacks conserved residue(s) required for the propagation of feature annotation.</text>
</comment>
<organism evidence="4 5">
    <name type="scientific">Xenoophorus captivus</name>
    <dbReference type="NCBI Taxonomy" id="1517983"/>
    <lineage>
        <taxon>Eukaryota</taxon>
        <taxon>Metazoa</taxon>
        <taxon>Chordata</taxon>
        <taxon>Craniata</taxon>
        <taxon>Vertebrata</taxon>
        <taxon>Euteleostomi</taxon>
        <taxon>Actinopterygii</taxon>
        <taxon>Neopterygii</taxon>
        <taxon>Teleostei</taxon>
        <taxon>Neoteleostei</taxon>
        <taxon>Acanthomorphata</taxon>
        <taxon>Ovalentaria</taxon>
        <taxon>Atherinomorphae</taxon>
        <taxon>Cyprinodontiformes</taxon>
        <taxon>Goodeidae</taxon>
        <taxon>Xenoophorus</taxon>
    </lineage>
</organism>
<keyword evidence="1" id="KW-0325">Glycoprotein</keyword>